<evidence type="ECO:0000313" key="2">
    <source>
        <dbReference type="EMBL" id="MBP1893588.1"/>
    </source>
</evidence>
<keyword evidence="1" id="KW-0472">Membrane</keyword>
<dbReference type="EMBL" id="JAGGKI010000006">
    <property type="protein sequence ID" value="MBP1893588.1"/>
    <property type="molecule type" value="Genomic_DNA"/>
</dbReference>
<dbReference type="GeneID" id="95404672"/>
<dbReference type="Proteomes" id="UP000706926">
    <property type="component" value="Unassembled WGS sequence"/>
</dbReference>
<name>A0ABS4FBF9_9BACL</name>
<proteinExistence type="predicted"/>
<keyword evidence="3" id="KW-1185">Reference proteome</keyword>
<dbReference type="RefSeq" id="WP_007130072.1">
    <property type="nucleotide sequence ID" value="NZ_BOSA01000008.1"/>
</dbReference>
<keyword evidence="1" id="KW-0812">Transmembrane</keyword>
<reference evidence="2 3" key="1">
    <citation type="submission" date="2021-03" db="EMBL/GenBank/DDBJ databases">
        <title>Genomic Encyclopedia of Type Strains, Phase IV (KMG-IV): sequencing the most valuable type-strain genomes for metagenomic binning, comparative biology and taxonomic classification.</title>
        <authorList>
            <person name="Goeker M."/>
        </authorList>
    </citation>
    <scope>NUCLEOTIDE SEQUENCE [LARGE SCALE GENOMIC DNA]</scope>
    <source>
        <strain evidence="2 3">DSM 15596</strain>
    </source>
</reference>
<keyword evidence="1" id="KW-1133">Transmembrane helix</keyword>
<organism evidence="2 3">
    <name type="scientific">Paenibacillus lactis</name>
    <dbReference type="NCBI Taxonomy" id="228574"/>
    <lineage>
        <taxon>Bacteria</taxon>
        <taxon>Bacillati</taxon>
        <taxon>Bacillota</taxon>
        <taxon>Bacilli</taxon>
        <taxon>Bacillales</taxon>
        <taxon>Paenibacillaceae</taxon>
        <taxon>Paenibacillus</taxon>
    </lineage>
</organism>
<sequence length="183" mass="21074">MKERMLAYRRKKHSKIIIIVAVFIIFLSIVLLIINSNAKKRIEVTSSYYASFVSSVQTLDKMLAQTSGAKADEIAIKMLDVYTTVIFVNDRLDLLEDNAHSFLGLEVLKNDFSAFKYTFASIVRSCIEDRDGLESEIHLKVAKHIHLFSINLPRNYENSNDFYNQFRIAAEHIKPLPNIPFEK</sequence>
<protein>
    <submittedName>
        <fullName evidence="2">Uncharacterized protein</fullName>
    </submittedName>
</protein>
<accession>A0ABS4FBF9</accession>
<comment type="caution">
    <text evidence="2">The sequence shown here is derived from an EMBL/GenBank/DDBJ whole genome shotgun (WGS) entry which is preliminary data.</text>
</comment>
<gene>
    <name evidence="2" type="ORF">J2Z18_002691</name>
</gene>
<evidence type="ECO:0000256" key="1">
    <source>
        <dbReference type="SAM" id="Phobius"/>
    </source>
</evidence>
<evidence type="ECO:0000313" key="3">
    <source>
        <dbReference type="Proteomes" id="UP000706926"/>
    </source>
</evidence>
<feature type="transmembrane region" description="Helical" evidence="1">
    <location>
        <begin position="16"/>
        <end position="34"/>
    </location>
</feature>